<evidence type="ECO:0000313" key="3">
    <source>
        <dbReference type="Proteomes" id="UP000609879"/>
    </source>
</evidence>
<dbReference type="SUPFAM" id="SSF50956">
    <property type="entry name" value="Thermostable phytase (3-phytase)"/>
    <property type="match status" value="1"/>
</dbReference>
<dbReference type="PROSITE" id="PS51662">
    <property type="entry name" value="BP_PHYTASE"/>
    <property type="match status" value="1"/>
</dbReference>
<protein>
    <submittedName>
        <fullName evidence="2">Hydrolase</fullName>
    </submittedName>
</protein>
<organism evidence="2 3">
    <name type="scientific">Paractinoplanes deccanensis</name>
    <dbReference type="NCBI Taxonomy" id="113561"/>
    <lineage>
        <taxon>Bacteria</taxon>
        <taxon>Bacillati</taxon>
        <taxon>Actinomycetota</taxon>
        <taxon>Actinomycetes</taxon>
        <taxon>Micromonosporales</taxon>
        <taxon>Micromonosporaceae</taxon>
        <taxon>Paractinoplanes</taxon>
    </lineage>
</organism>
<dbReference type="Proteomes" id="UP000609879">
    <property type="component" value="Unassembled WGS sequence"/>
</dbReference>
<evidence type="ECO:0000313" key="2">
    <source>
        <dbReference type="EMBL" id="GID77705.1"/>
    </source>
</evidence>
<gene>
    <name evidence="2" type="ORF">Ade02nite_63460</name>
</gene>
<dbReference type="GO" id="GO:0016787">
    <property type="term" value="F:hydrolase activity"/>
    <property type="evidence" value="ECO:0007669"/>
    <property type="project" value="UniProtKB-KW"/>
</dbReference>
<feature type="domain" description="BPP" evidence="1">
    <location>
        <begin position="49"/>
        <end position="429"/>
    </location>
</feature>
<evidence type="ECO:0000259" key="1">
    <source>
        <dbReference type="PROSITE" id="PS51662"/>
    </source>
</evidence>
<accession>A0ABQ3YCI3</accession>
<dbReference type="InterPro" id="IPR003431">
    <property type="entry name" value="B-propeller_Phytase"/>
</dbReference>
<dbReference type="Pfam" id="PF02333">
    <property type="entry name" value="Phytase"/>
    <property type="match status" value="2"/>
</dbReference>
<keyword evidence="3" id="KW-1185">Reference proteome</keyword>
<dbReference type="EMBL" id="BOMI01000126">
    <property type="protein sequence ID" value="GID77705.1"/>
    <property type="molecule type" value="Genomic_DNA"/>
</dbReference>
<sequence length="429" mass="46579">MEIRVEKFNVRPPAAWTDRDNLGAMRRTAGIVVLVALSTAVAAPAHAAGKPAGDAKREITAIVETPALFDDEAGGDADADDPAIWVNRADRSRSRVIGTAKNGGLRVYDLAGREVQSILPPDGGRFNNVDLISGFGPQKLDLAVVTDRGLDQLRVYRIERRSGHLTDVTADNAPLLFSRDQAEVETQATGYGLATYGRYAVVSRRHTTRLGIFRLEEQRGGRIGYRVTDTLDLPKQFALPDGSTWSPCLEPGEDPQVEGMVVDAEAGVLYAAQEDVALWRIPLDRDRFAGVPRVVEKVAQFGAPGVYDPETEECTLGETKFGGRIAADVEGTTIYPTGKKSGYLVVSSQGDSTFYVYDRRTNRPVTSFQVVDGPRTDGVQHSDGAAVTAEPLPGYPHGLLVLHDGENTPDGGRVSTDFKYVDWRALKLR</sequence>
<proteinExistence type="predicted"/>
<name>A0ABQ3YCI3_9ACTN</name>
<reference evidence="2 3" key="1">
    <citation type="submission" date="2021-01" db="EMBL/GenBank/DDBJ databases">
        <title>Whole genome shotgun sequence of Actinoplanes deccanensis NBRC 13994.</title>
        <authorList>
            <person name="Komaki H."/>
            <person name="Tamura T."/>
        </authorList>
    </citation>
    <scope>NUCLEOTIDE SEQUENCE [LARGE SCALE GENOMIC DNA]</scope>
    <source>
        <strain evidence="2 3">NBRC 13994</strain>
    </source>
</reference>
<comment type="caution">
    <text evidence="2">The sequence shown here is derived from an EMBL/GenBank/DDBJ whole genome shotgun (WGS) entry which is preliminary data.</text>
</comment>
<keyword evidence="2" id="KW-0378">Hydrolase</keyword>
<dbReference type="Gene3D" id="2.120.10.30">
    <property type="entry name" value="TolB, C-terminal domain"/>
    <property type="match status" value="1"/>
</dbReference>
<dbReference type="InterPro" id="IPR011042">
    <property type="entry name" value="6-blade_b-propeller_TolB-like"/>
</dbReference>